<accession>A0ABP1FQZ8</accession>
<comment type="caution">
    <text evidence="1">The sequence shown here is derived from an EMBL/GenBank/DDBJ whole genome shotgun (WGS) entry which is preliminary data.</text>
</comment>
<sequence length="123" mass="13677">MTFSHYSLDVSGWQSSLKRCIGATSMTIYLRSPRTADALLHALQIQQTKGNLQSVRELRYSGHHCGGDAFVTLAAMCPNIQVMNLYTTDPLSCFPITASNLRHLILWTRDLPSVVGRLMTLPP</sequence>
<evidence type="ECO:0000313" key="1">
    <source>
        <dbReference type="EMBL" id="CAL5222370.1"/>
    </source>
</evidence>
<dbReference type="EMBL" id="CAXHTA020000007">
    <property type="protein sequence ID" value="CAL5222370.1"/>
    <property type="molecule type" value="Genomic_DNA"/>
</dbReference>
<name>A0ABP1FQZ8_9CHLO</name>
<keyword evidence="2" id="KW-1185">Reference proteome</keyword>
<reference evidence="1 2" key="1">
    <citation type="submission" date="2024-06" db="EMBL/GenBank/DDBJ databases">
        <authorList>
            <person name="Kraege A."/>
            <person name="Thomma B."/>
        </authorList>
    </citation>
    <scope>NUCLEOTIDE SEQUENCE [LARGE SCALE GENOMIC DNA]</scope>
</reference>
<evidence type="ECO:0000313" key="2">
    <source>
        <dbReference type="Proteomes" id="UP001497392"/>
    </source>
</evidence>
<dbReference type="Proteomes" id="UP001497392">
    <property type="component" value="Unassembled WGS sequence"/>
</dbReference>
<gene>
    <name evidence="1" type="primary">g4724</name>
    <name evidence="1" type="ORF">VP750_LOCUS4029</name>
</gene>
<organism evidence="1 2">
    <name type="scientific">Coccomyxa viridis</name>
    <dbReference type="NCBI Taxonomy" id="1274662"/>
    <lineage>
        <taxon>Eukaryota</taxon>
        <taxon>Viridiplantae</taxon>
        <taxon>Chlorophyta</taxon>
        <taxon>core chlorophytes</taxon>
        <taxon>Trebouxiophyceae</taxon>
        <taxon>Trebouxiophyceae incertae sedis</taxon>
        <taxon>Coccomyxaceae</taxon>
        <taxon>Coccomyxa</taxon>
    </lineage>
</organism>
<proteinExistence type="predicted"/>
<protein>
    <submittedName>
        <fullName evidence="1">G4724 protein</fullName>
    </submittedName>
</protein>